<evidence type="ECO:0000259" key="5">
    <source>
        <dbReference type="PROSITE" id="PS51898"/>
    </source>
</evidence>
<dbReference type="GO" id="GO:0006310">
    <property type="term" value="P:DNA recombination"/>
    <property type="evidence" value="ECO:0007669"/>
    <property type="project" value="UniProtKB-KW"/>
</dbReference>
<dbReference type="KEGG" id="eba:p2A229"/>
<evidence type="ECO:0000256" key="2">
    <source>
        <dbReference type="ARBA" id="ARBA00023125"/>
    </source>
</evidence>
<dbReference type="SUPFAM" id="SSF56349">
    <property type="entry name" value="DNA breaking-rejoining enzymes"/>
    <property type="match status" value="1"/>
</dbReference>
<feature type="domain" description="Tyr recombinase" evidence="5">
    <location>
        <begin position="222"/>
        <end position="405"/>
    </location>
</feature>
<dbReference type="KEGG" id="eba:ebA494"/>
<dbReference type="EMBL" id="CR555308">
    <property type="protein sequence ID" value="CAI10622.1"/>
    <property type="molecule type" value="Genomic_DNA"/>
</dbReference>
<dbReference type="Pfam" id="PF00589">
    <property type="entry name" value="Phage_integrase"/>
    <property type="match status" value="1"/>
</dbReference>
<keyword evidence="1" id="KW-0229">DNA integration</keyword>
<dbReference type="InterPro" id="IPR011010">
    <property type="entry name" value="DNA_brk_join_enz"/>
</dbReference>
<dbReference type="RefSeq" id="WP_011236108.1">
    <property type="nucleotide sequence ID" value="NC_006513.1"/>
</dbReference>
<reference evidence="7" key="2">
    <citation type="journal article" date="2004" name="Arch. Microbiol.">
        <title>Genes involved in the anaerobic degradation of toluene in a denitrifying bacterium, strain EbN1.</title>
        <authorList>
            <person name="Kube M."/>
            <person name="Heider J."/>
            <person name="Amann J."/>
            <person name="Hufnagel P."/>
            <person name="Kuehner S."/>
            <person name="Beck A."/>
            <person name="Reinhardt R."/>
            <person name="Rabus R."/>
        </authorList>
    </citation>
    <scope>NUCLEOTIDE SEQUENCE</scope>
    <source>
        <strain evidence="7">EbN1</strain>
    </source>
</reference>
<keyword evidence="2 4" id="KW-0238">DNA-binding</keyword>
<dbReference type="EMBL" id="CR555306">
    <property type="protein sequence ID" value="CAI06373.1"/>
    <property type="molecule type" value="Genomic_DNA"/>
</dbReference>
<reference evidence="7" key="5">
    <citation type="journal article" date="2005" name="J. Bacteriol.">
        <title>Substrate-dependent regulation of anaerobic degradation pathways for toluene and ethylbenzene in a denitrifying bacterium, strain EbN1.</title>
        <authorList>
            <person name="Kuhner S."/>
            <person name="Wohlbrand L."/>
            <person name="Fritz I."/>
            <person name="Wruck W."/>
            <person name="Hultschig C."/>
            <person name="Hufnagel P."/>
            <person name="Kube M."/>
            <person name="Reinhardt R."/>
            <person name="Rabus R."/>
        </authorList>
    </citation>
    <scope>NUCLEOTIDE SEQUENCE</scope>
    <source>
        <strain evidence="7">EbN1</strain>
    </source>
</reference>
<geneLocation type="plasmid" evidence="10">
    <name>pAzo2</name>
</geneLocation>
<geneLocation type="plasmid" evidence="8">
    <name>2</name>
</geneLocation>
<dbReference type="GO" id="GO:0003677">
    <property type="term" value="F:DNA binding"/>
    <property type="evidence" value="ECO:0007669"/>
    <property type="project" value="UniProtKB-UniRule"/>
</dbReference>
<evidence type="ECO:0000313" key="8">
    <source>
        <dbReference type="EMBL" id="CAI10622.1"/>
    </source>
</evidence>
<dbReference type="InterPro" id="IPR004107">
    <property type="entry name" value="Integrase_SAM-like_N"/>
</dbReference>
<evidence type="ECO:0000256" key="3">
    <source>
        <dbReference type="ARBA" id="ARBA00023172"/>
    </source>
</evidence>
<dbReference type="PANTHER" id="PTHR30349:SF90">
    <property type="entry name" value="TYROSINE RECOMBINASE XERD"/>
    <property type="match status" value="1"/>
</dbReference>
<proteinExistence type="predicted"/>
<keyword evidence="3" id="KW-0233">DNA recombination</keyword>
<dbReference type="KEGG" id="eba:p2A192"/>
<dbReference type="InterPro" id="IPR050090">
    <property type="entry name" value="Tyrosine_recombinase_XerCD"/>
</dbReference>
<dbReference type="Proteomes" id="UP000006552">
    <property type="component" value="Plasmid 2"/>
</dbReference>
<dbReference type="HOGENOM" id="CLU_027562_23_3_4"/>
<evidence type="ECO:0000313" key="7">
    <source>
        <dbReference type="EMBL" id="CAI06373.1"/>
    </source>
</evidence>
<dbReference type="EMBL" id="CR555308">
    <property type="protein sequence ID" value="CAI10638.1"/>
    <property type="molecule type" value="Genomic_DNA"/>
</dbReference>
<dbReference type="PROSITE" id="PS51898">
    <property type="entry name" value="TYR_RECOMBINASE"/>
    <property type="match status" value="1"/>
</dbReference>
<dbReference type="InterPro" id="IPR044068">
    <property type="entry name" value="CB"/>
</dbReference>
<dbReference type="PANTHER" id="PTHR30349">
    <property type="entry name" value="PHAGE INTEGRASE-RELATED"/>
    <property type="match status" value="1"/>
</dbReference>
<protein>
    <submittedName>
        <fullName evidence="7 8">Integrase</fullName>
    </submittedName>
</protein>
<evidence type="ECO:0000313" key="10">
    <source>
        <dbReference type="Proteomes" id="UP000006552"/>
    </source>
</evidence>
<evidence type="ECO:0000256" key="4">
    <source>
        <dbReference type="PROSITE-ProRule" id="PRU01248"/>
    </source>
</evidence>
<feature type="domain" description="Core-binding (CB)" evidence="6">
    <location>
        <begin position="114"/>
        <end position="199"/>
    </location>
</feature>
<dbReference type="eggNOG" id="COG4974">
    <property type="taxonomic scope" value="Bacteria"/>
</dbReference>
<organism evidence="7 10">
    <name type="scientific">Aromatoleum aromaticum (strain DSM 19018 / LMG 30748 / EbN1)</name>
    <name type="common">Azoarcus sp. (strain EbN1)</name>
    <dbReference type="NCBI Taxonomy" id="76114"/>
    <lineage>
        <taxon>Bacteria</taxon>
        <taxon>Pseudomonadati</taxon>
        <taxon>Pseudomonadota</taxon>
        <taxon>Betaproteobacteria</taxon>
        <taxon>Rhodocyclales</taxon>
        <taxon>Rhodocyclaceae</taxon>
        <taxon>Aromatoleum</taxon>
    </lineage>
</organism>
<dbReference type="AlphaFoldDB" id="Q5P8I6"/>
<dbReference type="OrthoDB" id="662444at2"/>
<sequence length="412" mass="45915">MTYFIHEQVVLSRPPEGPLAAHLASFANFVGEQGYSVFSLRRHVRIAAGFSRWLGQSGIQVDSICSAHAVEYLRDRARYLRPGRGDTAVLQHLITFLRREGVIPQEKVEPTRLTAVEHCVQDYAQYLCEARGLATATIINYVPFVREFLKQQFGEEGATLSRLNASDVVRFVQGQVPRLHLKRAKLMTTALRSFLRYARYRGDVTRDLAAAVPVVANWSMTSIPRAIAAEEVRQLLGSIDRDQPTGRRDYAILLLLARLGLRSGEVAFLELDDIDWNAGQLHVRGKGGQRNEFPLPVEVGEAIVAYLHSGRPRSASRRVFLRTRAPNRGFQGACGVCSLVRHAIERAGIHAPTRGAHQFRHGLATEMLRQGASLGEIGELLGHRHPQTTKIYTKVDLEALRTLALPWPGGAR</sequence>
<evidence type="ECO:0000259" key="6">
    <source>
        <dbReference type="PROSITE" id="PS51900"/>
    </source>
</evidence>
<dbReference type="InterPro" id="IPR013762">
    <property type="entry name" value="Integrase-like_cat_sf"/>
</dbReference>
<dbReference type="Proteomes" id="UP000006552">
    <property type="component" value="Chromosome"/>
</dbReference>
<evidence type="ECO:0000313" key="9">
    <source>
        <dbReference type="EMBL" id="CAI10638.1"/>
    </source>
</evidence>
<dbReference type="Pfam" id="PF02899">
    <property type="entry name" value="Phage_int_SAM_1"/>
    <property type="match status" value="1"/>
</dbReference>
<dbReference type="CDD" id="cd01188">
    <property type="entry name" value="INT_RitA_C_like"/>
    <property type="match status" value="1"/>
</dbReference>
<dbReference type="InterPro" id="IPR002104">
    <property type="entry name" value="Integrase_catalytic"/>
</dbReference>
<reference evidence="7" key="3">
    <citation type="submission" date="2004-11" db="EMBL/GenBank/DDBJ databases">
        <authorList>
            <person name="PROSCIENCE"/>
        </authorList>
    </citation>
    <scope>NUCLEOTIDE SEQUENCE</scope>
    <source>
        <strain evidence="7">EbN1</strain>
        <plasmid evidence="8">2</plasmid>
    </source>
</reference>
<dbReference type="STRING" id="76114.ebA494"/>
<reference evidence="7" key="1">
    <citation type="journal article" date="2002" name="Arch. Microbiol.">
        <title>Genes involved in the anaerobic degradation of ethylbenzene in a denitrifying bacterium, strain EbN1.</title>
        <authorList>
            <person name="Rabus R."/>
            <person name="Kube M."/>
            <person name="Beck A."/>
            <person name="Widdel F."/>
            <person name="Reinhardt R."/>
        </authorList>
    </citation>
    <scope>NUCLEOTIDE SEQUENCE</scope>
    <source>
        <strain evidence="7">EbN1</strain>
    </source>
</reference>
<name>Q5P8I6_AROAE</name>
<dbReference type="PROSITE" id="PS51900">
    <property type="entry name" value="CB"/>
    <property type="match status" value="1"/>
</dbReference>
<keyword evidence="10" id="KW-1185">Reference proteome</keyword>
<dbReference type="Gene3D" id="1.10.443.10">
    <property type="entry name" value="Intergrase catalytic core"/>
    <property type="match status" value="1"/>
</dbReference>
<keyword evidence="8" id="KW-0614">Plasmid</keyword>
<gene>
    <name evidence="7" type="primary">int</name>
    <name evidence="7" type="ORF">ebA494</name>
    <name evidence="8" type="ORF">p2A192</name>
    <name evidence="9" type="ORF">p2A229</name>
</gene>
<accession>Q5P8I6</accession>
<dbReference type="Gene3D" id="1.10.150.130">
    <property type="match status" value="1"/>
</dbReference>
<dbReference type="GO" id="GO:0015074">
    <property type="term" value="P:DNA integration"/>
    <property type="evidence" value="ECO:0007669"/>
    <property type="project" value="UniProtKB-KW"/>
</dbReference>
<evidence type="ECO:0000256" key="1">
    <source>
        <dbReference type="ARBA" id="ARBA00022908"/>
    </source>
</evidence>
<dbReference type="InterPro" id="IPR010998">
    <property type="entry name" value="Integrase_recombinase_N"/>
</dbReference>
<reference evidence="7 10" key="4">
    <citation type="journal article" date="2005" name="Arch. Microbiol.">
        <title>The genome sequence of an anaerobic aromatic-degrading denitrifying bacterium, strain EbN1.</title>
        <authorList>
            <person name="Rabus R."/>
            <person name="Kube M."/>
            <person name="Heider J."/>
            <person name="Beck A."/>
            <person name="Heitmann K."/>
            <person name="Widdel F."/>
            <person name="Reinhardt R."/>
        </authorList>
    </citation>
    <scope>NUCLEOTIDE SEQUENCE [LARGE SCALE GENOMIC DNA]</scope>
    <source>
        <strain evidence="7 10">EbN1</strain>
        <plasmid evidence="10">Plasmid pAzo2</plasmid>
    </source>
</reference>